<dbReference type="Proteomes" id="UP001595648">
    <property type="component" value="Unassembled WGS sequence"/>
</dbReference>
<organism evidence="3 4">
    <name type="scientific">Mesorhizobium cantuariense</name>
    <dbReference type="NCBI Taxonomy" id="1300275"/>
    <lineage>
        <taxon>Bacteria</taxon>
        <taxon>Pseudomonadati</taxon>
        <taxon>Pseudomonadota</taxon>
        <taxon>Alphaproteobacteria</taxon>
        <taxon>Hyphomicrobiales</taxon>
        <taxon>Phyllobacteriaceae</taxon>
        <taxon>Mesorhizobium</taxon>
    </lineage>
</organism>
<evidence type="ECO:0000313" key="3">
    <source>
        <dbReference type="EMBL" id="MFC3321151.1"/>
    </source>
</evidence>
<comment type="caution">
    <text evidence="3">The sequence shown here is derived from an EMBL/GenBank/DDBJ whole genome shotgun (WGS) entry which is preliminary data.</text>
</comment>
<dbReference type="EMBL" id="JBHRVD010000001">
    <property type="protein sequence ID" value="MFC3321151.1"/>
    <property type="molecule type" value="Genomic_DNA"/>
</dbReference>
<accession>A0ABV7MH13</accession>
<feature type="transmembrane region" description="Helical" evidence="1">
    <location>
        <begin position="20"/>
        <end position="38"/>
    </location>
</feature>
<reference evidence="4" key="1">
    <citation type="journal article" date="2019" name="Int. J. Syst. Evol. Microbiol.">
        <title>The Global Catalogue of Microorganisms (GCM) 10K type strain sequencing project: providing services to taxonomists for standard genome sequencing and annotation.</title>
        <authorList>
            <consortium name="The Broad Institute Genomics Platform"/>
            <consortium name="The Broad Institute Genome Sequencing Center for Infectious Disease"/>
            <person name="Wu L."/>
            <person name="Ma J."/>
        </authorList>
    </citation>
    <scope>NUCLEOTIDE SEQUENCE [LARGE SCALE GENOMIC DNA]</scope>
    <source>
        <strain evidence="4">ICMP 19515</strain>
    </source>
</reference>
<dbReference type="Pfam" id="PF07811">
    <property type="entry name" value="TadE"/>
    <property type="match status" value="1"/>
</dbReference>
<proteinExistence type="predicted"/>
<sequence>MTRFGKIIRRFQGDESGAALVEVAITVPLVLLLSAGVFEFSNVLNTRLLLEAGVEDAARYMARCSSDWDTCQGLAKNLAVNGAVTSGSARVPGWTTGEVTISKTSTAAIDGSGNIIYLSSTGTVDVVQVSTSMPYQDIGFLGYLGFGGIEIGGSHQERVFGW</sequence>
<keyword evidence="1" id="KW-1133">Transmembrane helix</keyword>
<evidence type="ECO:0000256" key="1">
    <source>
        <dbReference type="SAM" id="Phobius"/>
    </source>
</evidence>
<name>A0ABV7MH13_9HYPH</name>
<feature type="domain" description="TadE-like" evidence="2">
    <location>
        <begin position="17"/>
        <end position="59"/>
    </location>
</feature>
<keyword evidence="4" id="KW-1185">Reference proteome</keyword>
<dbReference type="RefSeq" id="WP_378977277.1">
    <property type="nucleotide sequence ID" value="NZ_JBHRVD010000001.1"/>
</dbReference>
<protein>
    <submittedName>
        <fullName evidence="3">TadE/TadG family type IV pilus assembly protein</fullName>
    </submittedName>
</protein>
<evidence type="ECO:0000259" key="2">
    <source>
        <dbReference type="Pfam" id="PF07811"/>
    </source>
</evidence>
<evidence type="ECO:0000313" key="4">
    <source>
        <dbReference type="Proteomes" id="UP001595648"/>
    </source>
</evidence>
<keyword evidence="1" id="KW-0812">Transmembrane</keyword>
<dbReference type="InterPro" id="IPR012495">
    <property type="entry name" value="TadE-like_dom"/>
</dbReference>
<keyword evidence="1" id="KW-0472">Membrane</keyword>
<gene>
    <name evidence="3" type="ORF">ACFOJ9_05055</name>
</gene>